<proteinExistence type="predicted"/>
<dbReference type="EMBL" id="AHJG01000306">
    <property type="protein sequence ID" value="EPA04397.1"/>
    <property type="molecule type" value="Genomic_DNA"/>
</dbReference>
<reference evidence="1 2" key="1">
    <citation type="journal article" date="2012" name="J. Bacteriol.">
        <title>Genome Sequence of "Candidatus Nitrosoarchaeum limnia" BG20, a Low-Salinity Ammonia-Oxidizing Archaeon from the San Francisco Bay Estuary.</title>
        <authorList>
            <person name="Mosier A.C."/>
            <person name="Allen E.E."/>
            <person name="Kim M."/>
            <person name="Ferriera S."/>
            <person name="Francis C.A."/>
        </authorList>
    </citation>
    <scope>NUCLEOTIDE SEQUENCE [LARGE SCALE GENOMIC DNA]</scope>
    <source>
        <strain evidence="1 2">BG20</strain>
    </source>
</reference>
<gene>
    <name evidence="1" type="ORF">BG20_I2018</name>
</gene>
<accession>S2EI05</accession>
<dbReference type="AlphaFoldDB" id="S2EI05"/>
<sequence length="118" mass="13253">GGGDESKKQWFIKIAEEPLQDYLYNDGISGTERFWNDTLLGQMFPFTPLAYVNLQTQQQSATYQPGFTPIYVKDIKYTSDGNGPLQLVHASPSFNAEKGQPVIGVFVYKVNKDFVPPN</sequence>
<keyword evidence="2" id="KW-1185">Reference proteome</keyword>
<name>S2EI05_9ARCH</name>
<feature type="non-terminal residue" evidence="1">
    <location>
        <position position="1"/>
    </location>
</feature>
<organism evidence="1 2">
    <name type="scientific">Candidatus Nitrosarchaeum limnium BG20</name>
    <dbReference type="NCBI Taxonomy" id="859192"/>
    <lineage>
        <taxon>Archaea</taxon>
        <taxon>Nitrososphaerota</taxon>
        <taxon>Nitrososphaeria</taxon>
        <taxon>Nitrosopumilales</taxon>
        <taxon>Nitrosopumilaceae</taxon>
        <taxon>Nitrosarchaeum</taxon>
    </lineage>
</organism>
<protein>
    <submittedName>
        <fullName evidence="1">Uncharacterized protein</fullName>
    </submittedName>
</protein>
<dbReference type="Proteomes" id="UP000014065">
    <property type="component" value="Unassembled WGS sequence"/>
</dbReference>
<comment type="caution">
    <text evidence="1">The sequence shown here is derived from an EMBL/GenBank/DDBJ whole genome shotgun (WGS) entry which is preliminary data.</text>
</comment>
<evidence type="ECO:0000313" key="2">
    <source>
        <dbReference type="Proteomes" id="UP000014065"/>
    </source>
</evidence>
<evidence type="ECO:0000313" key="1">
    <source>
        <dbReference type="EMBL" id="EPA04397.1"/>
    </source>
</evidence>